<sequence>MSNADWWDLWRRDRRATPFQSPAWVDAYWRHMGGGERRDAAVRDASGRLAAFLPLTIWQDGPVNRLIPVAAGQSDYSDALMAPDGDTAALWTALLNHSDGCDEVLLPDLRPGSPLLTAPPAGWIAMDEEGEVCPVLSLPEEGTVLAAMSKSRRRKVVHDRNRAEALSGVIDGFADTPAVVDEALDALFRLHAERWAREGQDGVLADPRVQAFLRDAAAGLLEEGLLRLATVRYQGRIVASLLGFVDGPRGHSYINGVDFSVPGQSFGTLAFERLIVAGHESGAREFHFLRGEEAYKYGWGAEPTRTVRRTVRRA</sequence>
<protein>
    <submittedName>
        <fullName evidence="2">CelD/BcsL family acetyltransferase involved in cellulose biosynthesis</fullName>
    </submittedName>
</protein>
<evidence type="ECO:0000259" key="1">
    <source>
        <dbReference type="Pfam" id="PF13480"/>
    </source>
</evidence>
<dbReference type="InterPro" id="IPR016181">
    <property type="entry name" value="Acyl_CoA_acyltransferase"/>
</dbReference>
<dbReference type="InterPro" id="IPR038740">
    <property type="entry name" value="BioF2-like_GNAT_dom"/>
</dbReference>
<accession>A0A7W9EWH6</accession>
<proteinExistence type="predicted"/>
<dbReference type="RefSeq" id="WP_184057934.1">
    <property type="nucleotide sequence ID" value="NZ_JACIJK010000006.1"/>
</dbReference>
<dbReference type="GO" id="GO:0016740">
    <property type="term" value="F:transferase activity"/>
    <property type="evidence" value="ECO:0007669"/>
    <property type="project" value="UniProtKB-KW"/>
</dbReference>
<dbReference type="AlphaFoldDB" id="A0A7W9EWH6"/>
<dbReference type="Gene3D" id="3.40.630.30">
    <property type="match status" value="1"/>
</dbReference>
<name>A0A7W9EWH6_9SPHN</name>
<evidence type="ECO:0000313" key="3">
    <source>
        <dbReference type="Proteomes" id="UP000546200"/>
    </source>
</evidence>
<dbReference type="Proteomes" id="UP000546200">
    <property type="component" value="Unassembled WGS sequence"/>
</dbReference>
<keyword evidence="2" id="KW-0808">Transferase</keyword>
<dbReference type="Pfam" id="PF13480">
    <property type="entry name" value="Acetyltransf_6"/>
    <property type="match status" value="1"/>
</dbReference>
<keyword evidence="3" id="KW-1185">Reference proteome</keyword>
<comment type="caution">
    <text evidence="2">The sequence shown here is derived from an EMBL/GenBank/DDBJ whole genome shotgun (WGS) entry which is preliminary data.</text>
</comment>
<dbReference type="SUPFAM" id="SSF55729">
    <property type="entry name" value="Acyl-CoA N-acyltransferases (Nat)"/>
    <property type="match status" value="1"/>
</dbReference>
<feature type="domain" description="BioF2-like acetyltransferase" evidence="1">
    <location>
        <begin position="151"/>
        <end position="296"/>
    </location>
</feature>
<dbReference type="EMBL" id="JACIJK010000006">
    <property type="protein sequence ID" value="MBB5715553.1"/>
    <property type="molecule type" value="Genomic_DNA"/>
</dbReference>
<gene>
    <name evidence="2" type="ORF">FHS94_002399</name>
</gene>
<organism evidence="2 3">
    <name type="scientific">Sphingomonas aerophila</name>
    <dbReference type="NCBI Taxonomy" id="1344948"/>
    <lineage>
        <taxon>Bacteria</taxon>
        <taxon>Pseudomonadati</taxon>
        <taxon>Pseudomonadota</taxon>
        <taxon>Alphaproteobacteria</taxon>
        <taxon>Sphingomonadales</taxon>
        <taxon>Sphingomonadaceae</taxon>
        <taxon>Sphingomonas</taxon>
    </lineage>
</organism>
<reference evidence="2 3" key="1">
    <citation type="submission" date="2020-08" db="EMBL/GenBank/DDBJ databases">
        <title>Genomic Encyclopedia of Type Strains, Phase IV (KMG-IV): sequencing the most valuable type-strain genomes for metagenomic binning, comparative biology and taxonomic classification.</title>
        <authorList>
            <person name="Goeker M."/>
        </authorList>
    </citation>
    <scope>NUCLEOTIDE SEQUENCE [LARGE SCALE GENOMIC DNA]</scope>
    <source>
        <strain evidence="2 3">DSM 100044</strain>
    </source>
</reference>
<evidence type="ECO:0000313" key="2">
    <source>
        <dbReference type="EMBL" id="MBB5715553.1"/>
    </source>
</evidence>